<feature type="compositionally biased region" description="Acidic residues" evidence="1">
    <location>
        <begin position="15"/>
        <end position="24"/>
    </location>
</feature>
<feature type="compositionally biased region" description="Low complexity" evidence="1">
    <location>
        <begin position="31"/>
        <end position="44"/>
    </location>
</feature>
<protein>
    <submittedName>
        <fullName evidence="3">Uncharacterized protein</fullName>
    </submittedName>
</protein>
<name>Q6Z981_ORYSJ</name>
<reference evidence="2" key="2">
    <citation type="submission" date="2002-01" db="EMBL/GenBank/DDBJ databases">
        <title>Oryza sativa nipponbare(GA3) genomic DNA, chromosome 8, PAC clone:P0689D06.</title>
        <authorList>
            <person name="Sasaki T."/>
            <person name="Matsumoto T."/>
            <person name="Yamamoto K."/>
        </authorList>
    </citation>
    <scope>NUCLEOTIDE SEQUENCE</scope>
</reference>
<evidence type="ECO:0000313" key="2">
    <source>
        <dbReference type="EMBL" id="BAD01746.1"/>
    </source>
</evidence>
<dbReference type="EMBL" id="AP004706">
    <property type="protein sequence ID" value="BAD03384.1"/>
    <property type="molecule type" value="Genomic_DNA"/>
</dbReference>
<evidence type="ECO:0000313" key="4">
    <source>
        <dbReference type="Proteomes" id="UP000000763"/>
    </source>
</evidence>
<feature type="compositionally biased region" description="Basic and acidic residues" evidence="1">
    <location>
        <begin position="45"/>
        <end position="56"/>
    </location>
</feature>
<feature type="region of interest" description="Disordered" evidence="1">
    <location>
        <begin position="1"/>
        <end position="56"/>
    </location>
</feature>
<reference evidence="3" key="1">
    <citation type="submission" date="2002-01" db="EMBL/GenBank/DDBJ databases">
        <title>Oryza sativa nipponbare(GA3) genomic DNA, chromosome 8, PAC clone:P0683E12.</title>
        <authorList>
            <person name="Sasaki T."/>
            <person name="Matsumoto T."/>
            <person name="Yamamoto K."/>
        </authorList>
    </citation>
    <scope>NUCLEOTIDE SEQUENCE</scope>
</reference>
<reference evidence="4" key="3">
    <citation type="journal article" date="2005" name="Nature">
        <title>The map-based sequence of the rice genome.</title>
        <authorList>
            <consortium name="International rice genome sequencing project (IRGSP)"/>
            <person name="Matsumoto T."/>
            <person name="Wu J."/>
            <person name="Kanamori H."/>
            <person name="Katayose Y."/>
            <person name="Fujisawa M."/>
            <person name="Namiki N."/>
            <person name="Mizuno H."/>
            <person name="Yamamoto K."/>
            <person name="Antonio B.A."/>
            <person name="Baba T."/>
            <person name="Sakata K."/>
            <person name="Nagamura Y."/>
            <person name="Aoki H."/>
            <person name="Arikawa K."/>
            <person name="Arita K."/>
            <person name="Bito T."/>
            <person name="Chiden Y."/>
            <person name="Fujitsuka N."/>
            <person name="Fukunaka R."/>
            <person name="Hamada M."/>
            <person name="Harada C."/>
            <person name="Hayashi A."/>
            <person name="Hijishita S."/>
            <person name="Honda M."/>
            <person name="Hosokawa S."/>
            <person name="Ichikawa Y."/>
            <person name="Idonuma A."/>
            <person name="Iijima M."/>
            <person name="Ikeda M."/>
            <person name="Ikeno M."/>
            <person name="Ito K."/>
            <person name="Ito S."/>
            <person name="Ito T."/>
            <person name="Ito Y."/>
            <person name="Ito Y."/>
            <person name="Iwabuchi A."/>
            <person name="Kamiya K."/>
            <person name="Karasawa W."/>
            <person name="Kurita K."/>
            <person name="Katagiri S."/>
            <person name="Kikuta A."/>
            <person name="Kobayashi H."/>
            <person name="Kobayashi N."/>
            <person name="Machita K."/>
            <person name="Maehara T."/>
            <person name="Masukawa M."/>
            <person name="Mizubayashi T."/>
            <person name="Mukai Y."/>
            <person name="Nagasaki H."/>
            <person name="Nagata Y."/>
            <person name="Naito S."/>
            <person name="Nakashima M."/>
            <person name="Nakama Y."/>
            <person name="Nakamichi Y."/>
            <person name="Nakamura M."/>
            <person name="Meguro A."/>
            <person name="Negishi M."/>
            <person name="Ohta I."/>
            <person name="Ohta T."/>
            <person name="Okamoto M."/>
            <person name="Ono N."/>
            <person name="Saji S."/>
            <person name="Sakaguchi M."/>
            <person name="Sakai K."/>
            <person name="Shibata M."/>
            <person name="Shimokawa T."/>
            <person name="Song J."/>
            <person name="Takazaki Y."/>
            <person name="Terasawa K."/>
            <person name="Tsugane M."/>
            <person name="Tsuji K."/>
            <person name="Ueda S."/>
            <person name="Waki K."/>
            <person name="Yamagata H."/>
            <person name="Yamamoto M."/>
            <person name="Yamamoto S."/>
            <person name="Yamane H."/>
            <person name="Yoshiki S."/>
            <person name="Yoshihara R."/>
            <person name="Yukawa K."/>
            <person name="Zhong H."/>
            <person name="Yano M."/>
            <person name="Yuan Q."/>
            <person name="Ouyang S."/>
            <person name="Liu J."/>
            <person name="Jones K.M."/>
            <person name="Gansberger K."/>
            <person name="Moffat K."/>
            <person name="Hill J."/>
            <person name="Bera J."/>
            <person name="Fadrosh D."/>
            <person name="Jin S."/>
            <person name="Johri S."/>
            <person name="Kim M."/>
            <person name="Overton L."/>
            <person name="Reardon M."/>
            <person name="Tsitrin T."/>
            <person name="Vuong H."/>
            <person name="Weaver B."/>
            <person name="Ciecko A."/>
            <person name="Tallon L."/>
            <person name="Jackson J."/>
            <person name="Pai G."/>
            <person name="Aken S.V."/>
            <person name="Utterback T."/>
            <person name="Reidmuller S."/>
            <person name="Feldblyum T."/>
            <person name="Hsiao J."/>
            <person name="Zismann V."/>
            <person name="Iobst S."/>
            <person name="de Vazeille A.R."/>
            <person name="Buell C.R."/>
            <person name="Ying K."/>
            <person name="Li Y."/>
            <person name="Lu T."/>
            <person name="Huang Y."/>
            <person name="Zhao Q."/>
            <person name="Feng Q."/>
            <person name="Zhang L."/>
            <person name="Zhu J."/>
            <person name="Weng Q."/>
            <person name="Mu J."/>
            <person name="Lu Y."/>
            <person name="Fan D."/>
            <person name="Liu Y."/>
            <person name="Guan J."/>
            <person name="Zhang Y."/>
            <person name="Yu S."/>
            <person name="Liu X."/>
            <person name="Zhang Y."/>
            <person name="Hong G."/>
            <person name="Han B."/>
            <person name="Choisne N."/>
            <person name="Demange N."/>
            <person name="Orjeda G."/>
            <person name="Samain S."/>
            <person name="Cattolico L."/>
            <person name="Pelletier E."/>
            <person name="Couloux A."/>
            <person name="Segurens B."/>
            <person name="Wincker P."/>
            <person name="D'Hont A."/>
            <person name="Scarpelli C."/>
            <person name="Weissenbach J."/>
            <person name="Salanoubat M."/>
            <person name="Quetier F."/>
            <person name="Yu Y."/>
            <person name="Kim H.R."/>
            <person name="Rambo T."/>
            <person name="Currie J."/>
            <person name="Collura K."/>
            <person name="Luo M."/>
            <person name="Yang T."/>
            <person name="Ammiraju J.S.S."/>
            <person name="Engler F."/>
            <person name="Soderlund C."/>
            <person name="Wing R.A."/>
            <person name="Palmer L.E."/>
            <person name="de la Bastide M."/>
            <person name="Spiegel L."/>
            <person name="Nascimento L."/>
            <person name="Zutavern T."/>
            <person name="O'Shaughnessy A."/>
            <person name="Dike S."/>
            <person name="Dedhia N."/>
            <person name="Preston R."/>
            <person name="Balija V."/>
            <person name="McCombie W.R."/>
            <person name="Chow T."/>
            <person name="Chen H."/>
            <person name="Chung M."/>
            <person name="Chen C."/>
            <person name="Shaw J."/>
            <person name="Wu H."/>
            <person name="Hsiao K."/>
            <person name="Chao Y."/>
            <person name="Chu M."/>
            <person name="Cheng C."/>
            <person name="Hour A."/>
            <person name="Lee P."/>
            <person name="Lin S."/>
            <person name="Lin Y."/>
            <person name="Liou J."/>
            <person name="Liu S."/>
            <person name="Hsing Y."/>
            <person name="Raghuvanshi S."/>
            <person name="Mohanty A."/>
            <person name="Bharti A.K."/>
            <person name="Gaur A."/>
            <person name="Gupta V."/>
            <person name="Kumar D."/>
            <person name="Ravi V."/>
            <person name="Vij S."/>
            <person name="Kapur A."/>
            <person name="Khurana P."/>
            <person name="Khurana P."/>
            <person name="Khurana J.P."/>
            <person name="Tyagi A.K."/>
            <person name="Gaikwad K."/>
            <person name="Singh A."/>
            <person name="Dalal V."/>
            <person name="Srivastava S."/>
            <person name="Dixit A."/>
            <person name="Pal A.K."/>
            <person name="Ghazi I.A."/>
            <person name="Yadav M."/>
            <person name="Pandit A."/>
            <person name="Bhargava A."/>
            <person name="Sureshbabu K."/>
            <person name="Batra K."/>
            <person name="Sharma T.R."/>
            <person name="Mohapatra T."/>
            <person name="Singh N.K."/>
            <person name="Messing J."/>
            <person name="Nelson A.B."/>
            <person name="Fuks G."/>
            <person name="Kavchok S."/>
            <person name="Keizer G."/>
            <person name="Linton E."/>
            <person name="Llaca V."/>
            <person name="Song R."/>
            <person name="Tanyolac B."/>
            <person name="Young S."/>
            <person name="Ho-Il K."/>
            <person name="Hahn J.H."/>
            <person name="Sangsakoo G."/>
            <person name="Vanavichit A."/>
            <person name="de Mattos Luiz.A.T."/>
            <person name="Zimmer P.D."/>
            <person name="Malone G."/>
            <person name="Dellagostin O."/>
            <person name="de Oliveira A.C."/>
            <person name="Bevan M."/>
            <person name="Bancroft I."/>
            <person name="Minx P."/>
            <person name="Cordum H."/>
            <person name="Wilson R."/>
            <person name="Cheng Z."/>
            <person name="Jin W."/>
            <person name="Jiang J."/>
            <person name="Leong S.A."/>
            <person name="Iwama H."/>
            <person name="Gojobori T."/>
            <person name="Itoh T."/>
            <person name="Niimura Y."/>
            <person name="Fujii Y."/>
            <person name="Habara T."/>
            <person name="Sakai H."/>
            <person name="Sato Y."/>
            <person name="Wilson G."/>
            <person name="Kumar K."/>
            <person name="McCouch S."/>
            <person name="Juretic N."/>
            <person name="Hoen D."/>
            <person name="Wright S."/>
            <person name="Bruskiewich R."/>
            <person name="Bureau T."/>
            <person name="Miyao A."/>
            <person name="Hirochika H."/>
            <person name="Nishikawa T."/>
            <person name="Kadowaki K."/>
            <person name="Sugiura M."/>
            <person name="Burr B."/>
            <person name="Sasaki T."/>
        </authorList>
    </citation>
    <scope>NUCLEOTIDE SEQUENCE [LARGE SCALE GENOMIC DNA]</scope>
    <source>
        <strain evidence="4">cv. Nipponbare</strain>
    </source>
</reference>
<dbReference type="Proteomes" id="UP000000763">
    <property type="component" value="Chromosome 8"/>
</dbReference>
<organism evidence="3 4">
    <name type="scientific">Oryza sativa subsp. japonica</name>
    <name type="common">Rice</name>
    <dbReference type="NCBI Taxonomy" id="39947"/>
    <lineage>
        <taxon>Eukaryota</taxon>
        <taxon>Viridiplantae</taxon>
        <taxon>Streptophyta</taxon>
        <taxon>Embryophyta</taxon>
        <taxon>Tracheophyta</taxon>
        <taxon>Spermatophyta</taxon>
        <taxon>Magnoliopsida</taxon>
        <taxon>Liliopsida</taxon>
        <taxon>Poales</taxon>
        <taxon>Poaceae</taxon>
        <taxon>BOP clade</taxon>
        <taxon>Oryzoideae</taxon>
        <taxon>Oryzeae</taxon>
        <taxon>Oryzinae</taxon>
        <taxon>Oryza</taxon>
        <taxon>Oryza sativa</taxon>
    </lineage>
</organism>
<gene>
    <name evidence="3" type="ORF">P0683E12.18</name>
    <name evidence="2" type="ORF">P0689D06.22</name>
</gene>
<sequence>MTGDAAATWCGTDVDGADTDEDGVEPGGGPSAAASSSTPCAMAPREGKRAPTERCGVELPDRGRRERRIVVDKVDLAAAEEGGGADLAAATTEAGDLEGERERVLVGGLLLLLLREERRPASRRPRETTMAAPSERQHGGAAGRSRDGARPARRWPGNMRRGSGDLPPAATAQGGAGASGTAWPKWPSSGAVWGWAIGEASDQIDGGMSIYGGLSFNGTRRGCRSEFLPRDGGMTKFGGGGGAEKKLQHAPKVFDEMYSWKKAERRMAGRDVRAAHGAGHSDGTAHARLLCGVRRGAQGRRDGRWRRAMAMAMRRAAARGACRGDGDPVERLGPTRTHVGQ</sequence>
<feature type="region of interest" description="Disordered" evidence="1">
    <location>
        <begin position="318"/>
        <end position="341"/>
    </location>
</feature>
<reference evidence="4" key="4">
    <citation type="journal article" date="2008" name="Nucleic Acids Res.">
        <title>The rice annotation project database (RAP-DB): 2008 update.</title>
        <authorList>
            <consortium name="The rice annotation project (RAP)"/>
        </authorList>
    </citation>
    <scope>GENOME REANNOTATION</scope>
    <source>
        <strain evidence="4">cv. Nipponbare</strain>
    </source>
</reference>
<dbReference type="AlphaFoldDB" id="Q6Z981"/>
<proteinExistence type="predicted"/>
<accession>Q6Z981</accession>
<feature type="region of interest" description="Disordered" evidence="1">
    <location>
        <begin position="120"/>
        <end position="184"/>
    </location>
</feature>
<dbReference type="EMBL" id="AP004621">
    <property type="protein sequence ID" value="BAD01746.1"/>
    <property type="molecule type" value="Genomic_DNA"/>
</dbReference>
<evidence type="ECO:0000256" key="1">
    <source>
        <dbReference type="SAM" id="MobiDB-lite"/>
    </source>
</evidence>
<evidence type="ECO:0000313" key="3">
    <source>
        <dbReference type="EMBL" id="BAD03384.1"/>
    </source>
</evidence>